<keyword evidence="2" id="KW-1185">Reference proteome</keyword>
<evidence type="ECO:0000313" key="2">
    <source>
        <dbReference type="Proteomes" id="UP001489004"/>
    </source>
</evidence>
<sequence length="412" mass="47745">MKARRNTQQYLLILLCIAVVAFFAFRTPVYPGRISTATPALDLHDPFLHTYEGGKRPADTLVIYIFSNTDSEYERNLRFFLAYAVAENDGCDYTVVIQTGETIKKIDPLPEVPPNVRFEFHPNSCYDWGTIGWLFDNHKVDTSQYKYFIFINSSVRGPFLPPYLAGKVRWQDILISRLNDNVKLIGPTISCEGSPKEGNVNGEWRTNPHVQSYVLATDQIGLQTMLADGRVFQCHKDMWDTIFYAELGSSLSVLNAGYTLDSFMTRYQGVDWTDKNNWDCNSRVNPYGENYYDGITLSPYEVLFVKVKGVLLQNDWSYARFAKKYDEWITQQRTGTQEVASNVWKTNPWPIKLPKLAYMKSRGPLCFDHEYYRTKNNDLSTITEPRQLWDHWLTLGEFEGRPFRFTCDMPLQ</sequence>
<name>A0AAW1PKX7_9CHLO</name>
<dbReference type="EMBL" id="JALJOR010000011">
    <property type="protein sequence ID" value="KAK9808733.1"/>
    <property type="molecule type" value="Genomic_DNA"/>
</dbReference>
<gene>
    <name evidence="1" type="ORF">WJX72_002733</name>
</gene>
<accession>A0AAW1PKX7</accession>
<dbReference type="Proteomes" id="UP001489004">
    <property type="component" value="Unassembled WGS sequence"/>
</dbReference>
<evidence type="ECO:0000313" key="1">
    <source>
        <dbReference type="EMBL" id="KAK9808733.1"/>
    </source>
</evidence>
<reference evidence="1 2" key="1">
    <citation type="journal article" date="2024" name="Nat. Commun.">
        <title>Phylogenomics reveals the evolutionary origins of lichenization in chlorophyte algae.</title>
        <authorList>
            <person name="Puginier C."/>
            <person name="Libourel C."/>
            <person name="Otte J."/>
            <person name="Skaloud P."/>
            <person name="Haon M."/>
            <person name="Grisel S."/>
            <person name="Petersen M."/>
            <person name="Berrin J.G."/>
            <person name="Delaux P.M."/>
            <person name="Dal Grande F."/>
            <person name="Keller J."/>
        </authorList>
    </citation>
    <scope>NUCLEOTIDE SEQUENCE [LARGE SCALE GENOMIC DNA]</scope>
    <source>
        <strain evidence="1 2">SAG 2043</strain>
    </source>
</reference>
<protein>
    <submittedName>
        <fullName evidence="1">Uncharacterized protein</fullName>
    </submittedName>
</protein>
<comment type="caution">
    <text evidence="1">The sequence shown here is derived from an EMBL/GenBank/DDBJ whole genome shotgun (WGS) entry which is preliminary data.</text>
</comment>
<organism evidence="1 2">
    <name type="scientific">[Myrmecia] bisecta</name>
    <dbReference type="NCBI Taxonomy" id="41462"/>
    <lineage>
        <taxon>Eukaryota</taxon>
        <taxon>Viridiplantae</taxon>
        <taxon>Chlorophyta</taxon>
        <taxon>core chlorophytes</taxon>
        <taxon>Trebouxiophyceae</taxon>
        <taxon>Trebouxiales</taxon>
        <taxon>Trebouxiaceae</taxon>
        <taxon>Myrmecia</taxon>
    </lineage>
</organism>
<proteinExistence type="predicted"/>
<dbReference type="AlphaFoldDB" id="A0AAW1PKX7"/>